<dbReference type="AlphaFoldDB" id="A0A0A1X568"/>
<dbReference type="GO" id="GO:0006357">
    <property type="term" value="P:regulation of transcription by RNA polymerase II"/>
    <property type="evidence" value="ECO:0007669"/>
    <property type="project" value="TreeGrafter"/>
</dbReference>
<dbReference type="GO" id="GO:0005634">
    <property type="term" value="C:nucleus"/>
    <property type="evidence" value="ECO:0007669"/>
    <property type="project" value="TreeGrafter"/>
</dbReference>
<accession>A0A0A1X568</accession>
<evidence type="ECO:0000313" key="3">
    <source>
        <dbReference type="EMBL" id="JAD12515.1"/>
    </source>
</evidence>
<dbReference type="InterPro" id="IPR006578">
    <property type="entry name" value="MADF-dom"/>
</dbReference>
<dbReference type="Pfam" id="PF10545">
    <property type="entry name" value="MADF_DNA_bdg"/>
    <property type="match status" value="1"/>
</dbReference>
<dbReference type="EMBL" id="GBXI01008040">
    <property type="protein sequence ID" value="JAD06252.1"/>
    <property type="molecule type" value="Transcribed_RNA"/>
</dbReference>
<dbReference type="EMBL" id="GBXI01001777">
    <property type="protein sequence ID" value="JAD12515.1"/>
    <property type="molecule type" value="Transcribed_RNA"/>
</dbReference>
<evidence type="ECO:0000259" key="1">
    <source>
        <dbReference type="PROSITE" id="PS51029"/>
    </source>
</evidence>
<name>A0A0A1X568_ZEUCU</name>
<gene>
    <name evidence="2" type="primary">Adf1_7</name>
    <name evidence="3" type="synonym">Adf1_29</name>
    <name evidence="2" type="ORF">g.38631</name>
    <name evidence="3" type="ORF">g.38634</name>
</gene>
<dbReference type="InterPro" id="IPR039353">
    <property type="entry name" value="TF_Adf1"/>
</dbReference>
<protein>
    <submittedName>
        <fullName evidence="2">Transcription factor Adf-1</fullName>
    </submittedName>
</protein>
<dbReference type="GO" id="GO:0005667">
    <property type="term" value="C:transcription regulator complex"/>
    <property type="evidence" value="ECO:0007669"/>
    <property type="project" value="TreeGrafter"/>
</dbReference>
<dbReference type="PANTHER" id="PTHR12243:SF67">
    <property type="entry name" value="COREPRESSOR OF PANGOLIN, ISOFORM A-RELATED"/>
    <property type="match status" value="1"/>
</dbReference>
<evidence type="ECO:0000313" key="2">
    <source>
        <dbReference type="EMBL" id="JAD06252.1"/>
    </source>
</evidence>
<reference evidence="2" key="1">
    <citation type="submission" date="2014-11" db="EMBL/GenBank/DDBJ databases">
        <authorList>
            <person name="Geib S."/>
        </authorList>
    </citation>
    <scope>NUCLEOTIDE SEQUENCE</scope>
</reference>
<feature type="domain" description="MADF" evidence="1">
    <location>
        <begin position="7"/>
        <end position="95"/>
    </location>
</feature>
<dbReference type="PROSITE" id="PS51029">
    <property type="entry name" value="MADF"/>
    <property type="match status" value="1"/>
</dbReference>
<reference evidence="2" key="2">
    <citation type="journal article" date="2015" name="Gigascience">
        <title>Reconstructing a comprehensive transcriptome assembly of a white-pupal translocated strain of the pest fruit fly Bactrocera cucurbitae.</title>
        <authorList>
            <person name="Sim S.B."/>
            <person name="Calla B."/>
            <person name="Hall B."/>
            <person name="DeRego T."/>
            <person name="Geib S.M."/>
        </authorList>
    </citation>
    <scope>NUCLEOTIDE SEQUENCE</scope>
</reference>
<proteinExistence type="predicted"/>
<dbReference type="SMART" id="SM00595">
    <property type="entry name" value="MADF"/>
    <property type="match status" value="1"/>
</dbReference>
<dbReference type="PANTHER" id="PTHR12243">
    <property type="entry name" value="MADF DOMAIN TRANSCRIPTION FACTOR"/>
    <property type="match status" value="1"/>
</dbReference>
<organism evidence="2">
    <name type="scientific">Zeugodacus cucurbitae</name>
    <name type="common">Melon fruit fly</name>
    <name type="synonym">Bactrocera cucurbitae</name>
    <dbReference type="NCBI Taxonomy" id="28588"/>
    <lineage>
        <taxon>Eukaryota</taxon>
        <taxon>Metazoa</taxon>
        <taxon>Ecdysozoa</taxon>
        <taxon>Arthropoda</taxon>
        <taxon>Hexapoda</taxon>
        <taxon>Insecta</taxon>
        <taxon>Pterygota</taxon>
        <taxon>Neoptera</taxon>
        <taxon>Endopterygota</taxon>
        <taxon>Diptera</taxon>
        <taxon>Brachycera</taxon>
        <taxon>Muscomorpha</taxon>
        <taxon>Tephritoidea</taxon>
        <taxon>Tephritidae</taxon>
        <taxon>Zeugodacus</taxon>
        <taxon>Zeugodacus</taxon>
    </lineage>
</organism>
<sequence length="261" mass="30316">MVIDDFKLIQEVKIRPYFYVKDLTGYRNTSLRKKGWDQVAAIFETTAEECAARWRAIRDRYVKLIAKIGANKPLTGYDKNWTLHTYLKFLKPHIKPRIYKLKKNDANTNEADEHDFIQNISYEDTYDAKLPKYESSEDAEESLMSMPDMDCNDDGEVPFEVTTAESFVPPKLQVPAVPTQFGDLQEKFATFTKRVEFLLKQRSTNASDDKNEAFYRMIGIKLAELPEDEQEDAKLHIISHVFERVKAYKQKTRCSLNSSTS</sequence>